<dbReference type="Gene3D" id="3.40.710.10">
    <property type="entry name" value="DD-peptidase/beta-lactamase superfamily"/>
    <property type="match status" value="1"/>
</dbReference>
<dbReference type="Pfam" id="PF13354">
    <property type="entry name" value="Beta-lactamase2"/>
    <property type="match status" value="1"/>
</dbReference>
<accession>A0ABS7DP40</accession>
<organism evidence="2 3">
    <name type="scientific">Caproiciproducens faecalis</name>
    <dbReference type="NCBI Taxonomy" id="2820301"/>
    <lineage>
        <taxon>Bacteria</taxon>
        <taxon>Bacillati</taxon>
        <taxon>Bacillota</taxon>
        <taxon>Clostridia</taxon>
        <taxon>Eubacteriales</taxon>
        <taxon>Acutalibacteraceae</taxon>
        <taxon>Caproiciproducens</taxon>
    </lineage>
</organism>
<gene>
    <name evidence="2" type="ORF">J5W02_09475</name>
</gene>
<dbReference type="InterPro" id="IPR045155">
    <property type="entry name" value="Beta-lactam_cat"/>
</dbReference>
<sequence length="266" mass="30324">MKQQELRYYAETEIIDINANVSLLVYDLDQNETLLSFHAENQVVSASTIKTPILLTALDLVQSGKLKTDQRIPVPAKEILDDTEVFDRGIREYSLEELLTWMIVNSDNTATNVLIEFLGMNAMNAYCQRLGLKATVLERKMLDWEAIRQGRNNYTSAQDQLTVFQNLYRASILTPELCRYALGILGQQRDFSMALRYIADKDFSAAHKTGGLNYLNHDTGIFSLPGHNYYFGCFVTDSVDDTKENEPSKKLIGRLSRAVYDYYKEG</sequence>
<comment type="caution">
    <text evidence="2">The sequence shown here is derived from an EMBL/GenBank/DDBJ whole genome shotgun (WGS) entry which is preliminary data.</text>
</comment>
<proteinExistence type="predicted"/>
<feature type="domain" description="Beta-lactamase class A catalytic" evidence="1">
    <location>
        <begin position="23"/>
        <end position="232"/>
    </location>
</feature>
<dbReference type="RefSeq" id="WP_219965446.1">
    <property type="nucleotide sequence ID" value="NZ_JAGFNZ010000003.1"/>
</dbReference>
<protein>
    <submittedName>
        <fullName evidence="2">Serine hydrolase</fullName>
    </submittedName>
</protein>
<reference evidence="2 3" key="1">
    <citation type="submission" date="2021-03" db="EMBL/GenBank/DDBJ databases">
        <title>Caproiciproducens sp. nov. isolated from feces of cow.</title>
        <authorList>
            <person name="Choi J.-Y."/>
        </authorList>
    </citation>
    <scope>NUCLEOTIDE SEQUENCE [LARGE SCALE GENOMIC DNA]</scope>
    <source>
        <strain evidence="2 3">AGMB10547</strain>
    </source>
</reference>
<keyword evidence="2" id="KW-0378">Hydrolase</keyword>
<evidence type="ECO:0000313" key="3">
    <source>
        <dbReference type="Proteomes" id="UP000719942"/>
    </source>
</evidence>
<dbReference type="PANTHER" id="PTHR35333:SF3">
    <property type="entry name" value="BETA-LACTAMASE-TYPE TRANSPEPTIDASE FOLD CONTAINING PROTEIN"/>
    <property type="match status" value="1"/>
</dbReference>
<keyword evidence="3" id="KW-1185">Reference proteome</keyword>
<dbReference type="InterPro" id="IPR012338">
    <property type="entry name" value="Beta-lactam/transpept-like"/>
</dbReference>
<dbReference type="PANTHER" id="PTHR35333">
    <property type="entry name" value="BETA-LACTAMASE"/>
    <property type="match status" value="1"/>
</dbReference>
<dbReference type="SUPFAM" id="SSF56601">
    <property type="entry name" value="beta-lactamase/transpeptidase-like"/>
    <property type="match status" value="1"/>
</dbReference>
<dbReference type="GO" id="GO:0016787">
    <property type="term" value="F:hydrolase activity"/>
    <property type="evidence" value="ECO:0007669"/>
    <property type="project" value="UniProtKB-KW"/>
</dbReference>
<name>A0ABS7DP40_9FIRM</name>
<dbReference type="EMBL" id="JAGFNZ010000003">
    <property type="protein sequence ID" value="MBW7573042.1"/>
    <property type="molecule type" value="Genomic_DNA"/>
</dbReference>
<evidence type="ECO:0000259" key="1">
    <source>
        <dbReference type="Pfam" id="PF13354"/>
    </source>
</evidence>
<evidence type="ECO:0000313" key="2">
    <source>
        <dbReference type="EMBL" id="MBW7573042.1"/>
    </source>
</evidence>
<dbReference type="Proteomes" id="UP000719942">
    <property type="component" value="Unassembled WGS sequence"/>
</dbReference>
<dbReference type="InterPro" id="IPR000871">
    <property type="entry name" value="Beta-lactam_class-A"/>
</dbReference>